<dbReference type="GO" id="GO:0030288">
    <property type="term" value="C:outer membrane-bounded periplasmic space"/>
    <property type="evidence" value="ECO:0007669"/>
    <property type="project" value="TreeGrafter"/>
</dbReference>
<proteinExistence type="inferred from homology"/>
<feature type="compositionally biased region" description="Pro residues" evidence="4">
    <location>
        <begin position="41"/>
        <end position="57"/>
    </location>
</feature>
<accession>A0A852UVN2</accession>
<dbReference type="Proteomes" id="UP000576393">
    <property type="component" value="Unassembled WGS sequence"/>
</dbReference>
<keyword evidence="5" id="KW-1133">Transmembrane helix</keyword>
<evidence type="ECO:0000259" key="6">
    <source>
        <dbReference type="SMART" id="SM00062"/>
    </source>
</evidence>
<dbReference type="EMBL" id="JACCCO010000001">
    <property type="protein sequence ID" value="NYF39144.1"/>
    <property type="molecule type" value="Genomic_DNA"/>
</dbReference>
<evidence type="ECO:0000313" key="7">
    <source>
        <dbReference type="EMBL" id="NYF39144.1"/>
    </source>
</evidence>
<protein>
    <submittedName>
        <fullName evidence="7">Glutamate transport system substrate-binding protein</fullName>
    </submittedName>
</protein>
<keyword evidence="2" id="KW-0813">Transport</keyword>
<keyword evidence="5" id="KW-0472">Membrane</keyword>
<feature type="region of interest" description="Disordered" evidence="4">
    <location>
        <begin position="1"/>
        <end position="57"/>
    </location>
</feature>
<keyword evidence="8" id="KW-1185">Reference proteome</keyword>
<feature type="domain" description="Solute-binding protein family 3/N-terminal" evidence="6">
    <location>
        <begin position="107"/>
        <end position="343"/>
    </location>
</feature>
<evidence type="ECO:0000256" key="4">
    <source>
        <dbReference type="SAM" id="MobiDB-lite"/>
    </source>
</evidence>
<dbReference type="PANTHER" id="PTHR30085:SF6">
    <property type="entry name" value="ABC TRANSPORTER GLUTAMINE-BINDING PROTEIN GLNH"/>
    <property type="match status" value="1"/>
</dbReference>
<evidence type="ECO:0000256" key="3">
    <source>
        <dbReference type="ARBA" id="ARBA00022729"/>
    </source>
</evidence>
<reference evidence="7 8" key="1">
    <citation type="submission" date="2020-07" db="EMBL/GenBank/DDBJ databases">
        <title>Sequencing the genomes of 1000 actinobacteria strains.</title>
        <authorList>
            <person name="Klenk H.-P."/>
        </authorList>
    </citation>
    <scope>NUCLEOTIDE SEQUENCE [LARGE SCALE GENOMIC DNA]</scope>
    <source>
        <strain evidence="7 8">DSM 45763</strain>
    </source>
</reference>
<evidence type="ECO:0000256" key="5">
    <source>
        <dbReference type="SAM" id="Phobius"/>
    </source>
</evidence>
<comment type="similarity">
    <text evidence="1">Belongs to the bacterial solute-binding protein 3 family.</text>
</comment>
<dbReference type="SMART" id="SM00062">
    <property type="entry name" value="PBPb"/>
    <property type="match status" value="1"/>
</dbReference>
<dbReference type="Gene3D" id="3.40.190.10">
    <property type="entry name" value="Periplasmic binding protein-like II"/>
    <property type="match status" value="2"/>
</dbReference>
<keyword evidence="3" id="KW-0732">Signal</keyword>
<dbReference type="GO" id="GO:0006865">
    <property type="term" value="P:amino acid transport"/>
    <property type="evidence" value="ECO:0007669"/>
    <property type="project" value="TreeGrafter"/>
</dbReference>
<evidence type="ECO:0000256" key="1">
    <source>
        <dbReference type="ARBA" id="ARBA00010333"/>
    </source>
</evidence>
<dbReference type="AlphaFoldDB" id="A0A852UVN2"/>
<dbReference type="Pfam" id="PF00497">
    <property type="entry name" value="SBP_bac_3"/>
    <property type="match status" value="1"/>
</dbReference>
<sequence>MTEEHEDVTAPSGKAGLFAGKRWRPGSSAGTPDPRADEPPHPPADPVPDPFPQPEPQPVKRFRRFRIAAWIALVLAAIVVGASILVTKGPPTEAELRERAGLFNKDRLRIGVKSDTPGIALQEKTGRRVFTGFDIQIAYMIAADLGFSPDKVDFLSIETEDRARMQAQDEQGRFVKVDLVVATFSMTPERRQDPAVGFSTPYLYTEQSVVTRPDYPGKITSLGQLEGRKVCTLGTSTSEIELERATRATVTARNLISDCVEGLKKKEFDAVTTDAALLAGFVAESGGRLRHHDIALEKTEMWAVNAGPNAALRTLVDLSLYRSYADPQDQRWEQAYRTYIGPLLAANPGVNVAQAEQPCALPPEVRRWPWERTLPVQECPTR</sequence>
<dbReference type="RefSeq" id="WP_179818792.1">
    <property type="nucleotide sequence ID" value="NZ_JACCCO010000001.1"/>
</dbReference>
<gene>
    <name evidence="7" type="ORF">HDA43_001303</name>
</gene>
<evidence type="ECO:0000256" key="2">
    <source>
        <dbReference type="ARBA" id="ARBA00022448"/>
    </source>
</evidence>
<dbReference type="InterPro" id="IPR001638">
    <property type="entry name" value="Solute-binding_3/MltF_N"/>
</dbReference>
<feature type="transmembrane region" description="Helical" evidence="5">
    <location>
        <begin position="67"/>
        <end position="86"/>
    </location>
</feature>
<dbReference type="SUPFAM" id="SSF53850">
    <property type="entry name" value="Periplasmic binding protein-like II"/>
    <property type="match status" value="1"/>
</dbReference>
<comment type="caution">
    <text evidence="7">The sequence shown here is derived from an EMBL/GenBank/DDBJ whole genome shotgun (WGS) entry which is preliminary data.</text>
</comment>
<name>A0A852UVN2_9ACTN</name>
<organism evidence="7 8">
    <name type="scientific">Streptosporangium sandarakinum</name>
    <dbReference type="NCBI Taxonomy" id="1260955"/>
    <lineage>
        <taxon>Bacteria</taxon>
        <taxon>Bacillati</taxon>
        <taxon>Actinomycetota</taxon>
        <taxon>Actinomycetes</taxon>
        <taxon>Streptosporangiales</taxon>
        <taxon>Streptosporangiaceae</taxon>
        <taxon>Streptosporangium</taxon>
    </lineage>
</organism>
<dbReference type="GO" id="GO:0005576">
    <property type="term" value="C:extracellular region"/>
    <property type="evidence" value="ECO:0007669"/>
    <property type="project" value="TreeGrafter"/>
</dbReference>
<dbReference type="InterPro" id="IPR051455">
    <property type="entry name" value="Bact_solute-bind_prot3"/>
</dbReference>
<evidence type="ECO:0000313" key="8">
    <source>
        <dbReference type="Proteomes" id="UP000576393"/>
    </source>
</evidence>
<keyword evidence="5" id="KW-0812">Transmembrane</keyword>
<dbReference type="PANTHER" id="PTHR30085">
    <property type="entry name" value="AMINO ACID ABC TRANSPORTER PERMEASE"/>
    <property type="match status" value="1"/>
</dbReference>